<protein>
    <submittedName>
        <fullName evidence="1">Uncharacterized protein</fullName>
    </submittedName>
</protein>
<organism evidence="1 2">
    <name type="scientific">Klebsiella pneumoniae</name>
    <dbReference type="NCBI Taxonomy" id="573"/>
    <lineage>
        <taxon>Bacteria</taxon>
        <taxon>Pseudomonadati</taxon>
        <taxon>Pseudomonadota</taxon>
        <taxon>Gammaproteobacteria</taxon>
        <taxon>Enterobacterales</taxon>
        <taxon>Enterobacteriaceae</taxon>
        <taxon>Klebsiella/Raoultella group</taxon>
        <taxon>Klebsiella</taxon>
        <taxon>Klebsiella pneumoniae complex</taxon>
    </lineage>
</organism>
<evidence type="ECO:0000313" key="2">
    <source>
        <dbReference type="Proteomes" id="UP000664620"/>
    </source>
</evidence>
<comment type="caution">
    <text evidence="1">The sequence shown here is derived from an EMBL/GenBank/DDBJ whole genome shotgun (WGS) entry which is preliminary data.</text>
</comment>
<gene>
    <name evidence="1" type="ORF">J4734_25775</name>
</gene>
<sequence>MVAFAIGDGIVGVFVRHVSTWRIIVSVAQADEVIIARYGDKSKMSIGEKPAEVRTVIW</sequence>
<proteinExistence type="predicted"/>
<dbReference type="Proteomes" id="UP000664620">
    <property type="component" value="Unassembled WGS sequence"/>
</dbReference>
<name>A0A939NNP3_KLEPN</name>
<reference evidence="1" key="1">
    <citation type="submission" date="2021-03" db="EMBL/GenBank/DDBJ databases">
        <title>Molecular epidemiology and mechanisms of colistin and carbapenem resistance in Enterobacteriaceae from clinical isolates, the environment and porcine samples in Pretoria, South Africa.</title>
        <authorList>
            <person name="Bogoshi D."/>
            <person name="Mbelle N.M."/>
            <person name="Naidoo V."/>
            <person name="Osei Sekyere J."/>
        </authorList>
    </citation>
    <scope>NUCLEOTIDE SEQUENCE</scope>
    <source>
        <strain evidence="1">C034</strain>
    </source>
</reference>
<dbReference type="AlphaFoldDB" id="A0A939NNP3"/>
<dbReference type="EMBL" id="JAGETO010000183">
    <property type="protein sequence ID" value="MBO2029641.1"/>
    <property type="molecule type" value="Genomic_DNA"/>
</dbReference>
<accession>A0A939NNP3</accession>
<evidence type="ECO:0000313" key="1">
    <source>
        <dbReference type="EMBL" id="MBO2029641.1"/>
    </source>
</evidence>